<evidence type="ECO:0000313" key="2">
    <source>
        <dbReference type="EMBL" id="KAK1374534.1"/>
    </source>
</evidence>
<gene>
    <name evidence="2" type="ORF">POM88_030727</name>
</gene>
<dbReference type="PANTHER" id="PTHR31639">
    <property type="entry name" value="F-BOX PROTEIN-LIKE"/>
    <property type="match status" value="1"/>
</dbReference>
<name>A0AAD8HXD5_9APIA</name>
<dbReference type="InterPro" id="IPR055411">
    <property type="entry name" value="LRR_FXL15/At3g58940/PEG3-like"/>
</dbReference>
<dbReference type="SMART" id="SM00256">
    <property type="entry name" value="FBOX"/>
    <property type="match status" value="1"/>
</dbReference>
<dbReference type="EMBL" id="JAUIZM010000007">
    <property type="protein sequence ID" value="KAK1374534.1"/>
    <property type="molecule type" value="Genomic_DNA"/>
</dbReference>
<evidence type="ECO:0000313" key="3">
    <source>
        <dbReference type="Proteomes" id="UP001237642"/>
    </source>
</evidence>
<comment type="caution">
    <text evidence="2">The sequence shown here is derived from an EMBL/GenBank/DDBJ whole genome shotgun (WGS) entry which is preliminary data.</text>
</comment>
<protein>
    <recommendedName>
        <fullName evidence="1">F-box domain-containing protein</fullName>
    </recommendedName>
</protein>
<dbReference type="PROSITE" id="PS50181">
    <property type="entry name" value="FBOX"/>
    <property type="match status" value="1"/>
</dbReference>
<dbReference type="Pfam" id="PF00646">
    <property type="entry name" value="F-box"/>
    <property type="match status" value="1"/>
</dbReference>
<reference evidence="2" key="2">
    <citation type="submission" date="2023-05" db="EMBL/GenBank/DDBJ databases">
        <authorList>
            <person name="Schelkunov M.I."/>
        </authorList>
    </citation>
    <scope>NUCLEOTIDE SEQUENCE</scope>
    <source>
        <strain evidence="2">Hsosn_3</strain>
        <tissue evidence="2">Leaf</tissue>
    </source>
</reference>
<accession>A0AAD8HXD5</accession>
<dbReference type="SUPFAM" id="SSF81383">
    <property type="entry name" value="F-box domain"/>
    <property type="match status" value="1"/>
</dbReference>
<dbReference type="SMART" id="SM00579">
    <property type="entry name" value="FBD"/>
    <property type="match status" value="1"/>
</dbReference>
<dbReference type="Pfam" id="PF24758">
    <property type="entry name" value="LRR_At5g56370"/>
    <property type="match status" value="1"/>
</dbReference>
<organism evidence="2 3">
    <name type="scientific">Heracleum sosnowskyi</name>
    <dbReference type="NCBI Taxonomy" id="360622"/>
    <lineage>
        <taxon>Eukaryota</taxon>
        <taxon>Viridiplantae</taxon>
        <taxon>Streptophyta</taxon>
        <taxon>Embryophyta</taxon>
        <taxon>Tracheophyta</taxon>
        <taxon>Spermatophyta</taxon>
        <taxon>Magnoliopsida</taxon>
        <taxon>eudicotyledons</taxon>
        <taxon>Gunneridae</taxon>
        <taxon>Pentapetalae</taxon>
        <taxon>asterids</taxon>
        <taxon>campanulids</taxon>
        <taxon>Apiales</taxon>
        <taxon>Apiaceae</taxon>
        <taxon>Apioideae</taxon>
        <taxon>apioid superclade</taxon>
        <taxon>Tordylieae</taxon>
        <taxon>Tordyliinae</taxon>
        <taxon>Heracleum</taxon>
    </lineage>
</organism>
<proteinExistence type="predicted"/>
<evidence type="ECO:0000259" key="1">
    <source>
        <dbReference type="PROSITE" id="PS50181"/>
    </source>
</evidence>
<dbReference type="InterPro" id="IPR006566">
    <property type="entry name" value="FBD"/>
</dbReference>
<dbReference type="InterPro" id="IPR001810">
    <property type="entry name" value="F-box_dom"/>
</dbReference>
<sequence>MASDAKTRRLDCGDTVDRISNLPANLMDLILKCLPLHDAARMSILSKTWRDAWGMLSCLEFDDDFFYKLQSKRIGMKYIEILLSELSRTISGILLTHSGPILKFHISIPLGLPLHRQADMNFWIKNISRNGVRKLKIYNKAISACKIPSYLFSCLELTHLRLRNCILNPPLRFGGFCNLISVRLVNVIITTVMSFGTQLDELDLEHCTGIEHLGCQFKYNNNLTVLSILKCGEIEWKWFEFTPKVENLCLVLNGEAKKIMDLDKLVDEMPNLHTLHFNGLLLKSLEPGAAVVNRATTMKKLKNLYLYDLALCDLPQIQYVLCLIRISPNLQYLYVELNSKEESENGINLAASMELKVLQYLQSPNLIDMMFNQLETVEIRGMVGSAELEFIKLLLASSPSLKWMKLLNPNIDDLEEAFRISRELMRFPRASTAAQIIWT</sequence>
<dbReference type="InterPro" id="IPR036047">
    <property type="entry name" value="F-box-like_dom_sf"/>
</dbReference>
<dbReference type="AlphaFoldDB" id="A0AAD8HXD5"/>
<dbReference type="PANTHER" id="PTHR31639:SF312">
    <property type="entry name" value="CYCLIN-LIKE F-BOX"/>
    <property type="match status" value="1"/>
</dbReference>
<dbReference type="Proteomes" id="UP001237642">
    <property type="component" value="Unassembled WGS sequence"/>
</dbReference>
<reference evidence="2" key="1">
    <citation type="submission" date="2023-02" db="EMBL/GenBank/DDBJ databases">
        <title>Genome of toxic invasive species Heracleum sosnowskyi carries increased number of genes despite the absence of recent whole-genome duplications.</title>
        <authorList>
            <person name="Schelkunov M."/>
            <person name="Shtratnikova V."/>
            <person name="Makarenko M."/>
            <person name="Klepikova A."/>
            <person name="Omelchenko D."/>
            <person name="Novikova G."/>
            <person name="Obukhova E."/>
            <person name="Bogdanov V."/>
            <person name="Penin A."/>
            <person name="Logacheva M."/>
        </authorList>
    </citation>
    <scope>NUCLEOTIDE SEQUENCE</scope>
    <source>
        <strain evidence="2">Hsosn_3</strain>
        <tissue evidence="2">Leaf</tissue>
    </source>
</reference>
<dbReference type="Gene3D" id="3.80.10.10">
    <property type="entry name" value="Ribonuclease Inhibitor"/>
    <property type="match status" value="2"/>
</dbReference>
<dbReference type="SUPFAM" id="SSF52058">
    <property type="entry name" value="L domain-like"/>
    <property type="match status" value="1"/>
</dbReference>
<dbReference type="InterPro" id="IPR032675">
    <property type="entry name" value="LRR_dom_sf"/>
</dbReference>
<keyword evidence="3" id="KW-1185">Reference proteome</keyword>
<feature type="domain" description="F-box" evidence="1">
    <location>
        <begin position="16"/>
        <end position="69"/>
    </location>
</feature>